<organism evidence="7 8">
    <name type="scientific">Aureobasidium melanogenum</name>
    <name type="common">Aureobasidium pullulans var. melanogenum</name>
    <dbReference type="NCBI Taxonomy" id="46634"/>
    <lineage>
        <taxon>Eukaryota</taxon>
        <taxon>Fungi</taxon>
        <taxon>Dikarya</taxon>
        <taxon>Ascomycota</taxon>
        <taxon>Pezizomycotina</taxon>
        <taxon>Dothideomycetes</taxon>
        <taxon>Dothideomycetidae</taxon>
        <taxon>Dothideales</taxon>
        <taxon>Saccotheciaceae</taxon>
        <taxon>Aureobasidium</taxon>
    </lineage>
</organism>
<keyword evidence="4 6" id="KW-1133">Transmembrane helix</keyword>
<evidence type="ECO:0000256" key="1">
    <source>
        <dbReference type="ARBA" id="ARBA00004141"/>
    </source>
</evidence>
<name>A0A9P8FUH0_AURME</name>
<dbReference type="AlphaFoldDB" id="A0A9P8FUH0"/>
<dbReference type="PANTHER" id="PTHR43791:SF18">
    <property type="entry name" value="NICOTINIC ACID TRANSPORTER TNA1, PUTATIVE (AFU_ORTHOLOGUE AFUA_3G03820)-RELATED"/>
    <property type="match status" value="1"/>
</dbReference>
<feature type="transmembrane region" description="Helical" evidence="6">
    <location>
        <begin position="131"/>
        <end position="154"/>
    </location>
</feature>
<evidence type="ECO:0000256" key="3">
    <source>
        <dbReference type="ARBA" id="ARBA00022692"/>
    </source>
</evidence>
<dbReference type="FunFam" id="1.20.1250.20:FF:000068">
    <property type="entry name" value="MFS general substrate transporter"/>
    <property type="match status" value="1"/>
</dbReference>
<comment type="caution">
    <text evidence="7">The sequence shown here is derived from an EMBL/GenBank/DDBJ whole genome shotgun (WGS) entry which is preliminary data.</text>
</comment>
<gene>
    <name evidence="7" type="ORF">KCU98_g5596</name>
</gene>
<dbReference type="Proteomes" id="UP000729357">
    <property type="component" value="Unassembled WGS sequence"/>
</dbReference>
<evidence type="ECO:0000256" key="2">
    <source>
        <dbReference type="ARBA" id="ARBA00022448"/>
    </source>
</evidence>
<keyword evidence="3 6" id="KW-0812">Transmembrane</keyword>
<reference evidence="7" key="2">
    <citation type="submission" date="2021-08" db="EMBL/GenBank/DDBJ databases">
        <authorList>
            <person name="Gostincar C."/>
            <person name="Sun X."/>
            <person name="Song Z."/>
            <person name="Gunde-Cimerman N."/>
        </authorList>
    </citation>
    <scope>NUCLEOTIDE SEQUENCE</scope>
    <source>
        <strain evidence="7">EXF-9298</strain>
    </source>
</reference>
<sequence>MTKSEKIAAIDAIAEDPSVTLENFAHLDINKILRKIDMRLVPMLTVLYLLSFLDRGNIGNAKIEGLAEDLHLTGAEYNWCLTAFFFTYCAFEVPSNMLLKRLRPSIWLPSIMVAWGIVMTLMGLVKDFNGLLIARIFLGVTEAGLFPGVVFCVGGLAGWRWIFILEGLLTFLVAIIAYFVLVDYPETASFLTVEERAFITYRLKYDGQDANTEHGYRVAQTDRSDKKFLFAAFKDWQIWINVVVYWGYVCPLYGISLFLPTIIKELGYKTTTAQLLTVPIYVVASAITIAVAYAADRKRLRSPWILVGLCFQAVGFIMCIATSHPGVTYAGIFIAACALYQCQPSNITWLSNNLSGSYKRAVGMGIQISVGNLAGAMASNFYRSADAPRYILGHGLEIGFICMGIVALLIQVFNYRRINKQREIALAEGEAEKYTPEELGELGDKAVTFRYTL</sequence>
<dbReference type="EMBL" id="JAHFXS010000522">
    <property type="protein sequence ID" value="KAG9984185.1"/>
    <property type="molecule type" value="Genomic_DNA"/>
</dbReference>
<feature type="non-terminal residue" evidence="7">
    <location>
        <position position="453"/>
    </location>
</feature>
<comment type="subcellular location">
    <subcellularLocation>
        <location evidence="1">Membrane</location>
        <topology evidence="1">Multi-pass membrane protein</topology>
    </subcellularLocation>
</comment>
<keyword evidence="8" id="KW-1185">Reference proteome</keyword>
<dbReference type="GO" id="GO:0022857">
    <property type="term" value="F:transmembrane transporter activity"/>
    <property type="evidence" value="ECO:0007669"/>
    <property type="project" value="InterPro"/>
</dbReference>
<feature type="transmembrane region" description="Helical" evidence="6">
    <location>
        <begin position="238"/>
        <end position="263"/>
    </location>
</feature>
<evidence type="ECO:0000313" key="7">
    <source>
        <dbReference type="EMBL" id="KAG9984185.1"/>
    </source>
</evidence>
<evidence type="ECO:0000256" key="4">
    <source>
        <dbReference type="ARBA" id="ARBA00022989"/>
    </source>
</evidence>
<evidence type="ECO:0000256" key="6">
    <source>
        <dbReference type="SAM" id="Phobius"/>
    </source>
</evidence>
<dbReference type="PANTHER" id="PTHR43791">
    <property type="entry name" value="PERMEASE-RELATED"/>
    <property type="match status" value="1"/>
</dbReference>
<proteinExistence type="predicted"/>
<dbReference type="InterPro" id="IPR036259">
    <property type="entry name" value="MFS_trans_sf"/>
</dbReference>
<protein>
    <submittedName>
        <fullName evidence="7">MFS general substrate transporter</fullName>
    </submittedName>
</protein>
<keyword evidence="2" id="KW-0813">Transport</keyword>
<evidence type="ECO:0000313" key="8">
    <source>
        <dbReference type="Proteomes" id="UP000729357"/>
    </source>
</evidence>
<dbReference type="Pfam" id="PF07690">
    <property type="entry name" value="MFS_1"/>
    <property type="match status" value="2"/>
</dbReference>
<feature type="transmembrane region" description="Helical" evidence="6">
    <location>
        <begin position="161"/>
        <end position="181"/>
    </location>
</feature>
<keyword evidence="5 6" id="KW-0472">Membrane</keyword>
<feature type="transmembrane region" description="Helical" evidence="6">
    <location>
        <begin position="275"/>
        <end position="295"/>
    </location>
</feature>
<feature type="transmembrane region" description="Helical" evidence="6">
    <location>
        <begin position="391"/>
        <end position="413"/>
    </location>
</feature>
<accession>A0A9P8FUH0</accession>
<dbReference type="InterPro" id="IPR011701">
    <property type="entry name" value="MFS"/>
</dbReference>
<dbReference type="GO" id="GO:0016020">
    <property type="term" value="C:membrane"/>
    <property type="evidence" value="ECO:0007669"/>
    <property type="project" value="UniProtKB-SubCell"/>
</dbReference>
<feature type="transmembrane region" description="Helical" evidence="6">
    <location>
        <begin position="106"/>
        <end position="125"/>
    </location>
</feature>
<evidence type="ECO:0000256" key="5">
    <source>
        <dbReference type="ARBA" id="ARBA00023136"/>
    </source>
</evidence>
<reference evidence="7" key="1">
    <citation type="journal article" date="2021" name="J Fungi (Basel)">
        <title>Virulence traits and population genomics of the black yeast Aureobasidium melanogenum.</title>
        <authorList>
            <person name="Cernosa A."/>
            <person name="Sun X."/>
            <person name="Gostincar C."/>
            <person name="Fang C."/>
            <person name="Gunde-Cimerman N."/>
            <person name="Song Z."/>
        </authorList>
    </citation>
    <scope>NUCLEOTIDE SEQUENCE</scope>
    <source>
        <strain evidence="7">EXF-9298</strain>
    </source>
</reference>
<dbReference type="SUPFAM" id="SSF103473">
    <property type="entry name" value="MFS general substrate transporter"/>
    <property type="match status" value="1"/>
</dbReference>
<dbReference type="FunFam" id="1.20.1250.20:FF:000566">
    <property type="entry name" value="Uncharacterized protein"/>
    <property type="match status" value="1"/>
</dbReference>
<dbReference type="Gene3D" id="1.20.1250.20">
    <property type="entry name" value="MFS general substrate transporter like domains"/>
    <property type="match status" value="2"/>
</dbReference>